<dbReference type="SUPFAM" id="SSF48208">
    <property type="entry name" value="Six-hairpin glycosidases"/>
    <property type="match status" value="1"/>
</dbReference>
<keyword evidence="2" id="KW-0812">Transmembrane</keyword>
<comment type="caution">
    <text evidence="6">The sequence shown here is derived from an EMBL/GenBank/DDBJ whole genome shotgun (WGS) entry which is preliminary data.</text>
</comment>
<proteinExistence type="predicted"/>
<dbReference type="PANTHER" id="PTHR12143:SF39">
    <property type="entry name" value="SECRETED PROTEIN"/>
    <property type="match status" value="1"/>
</dbReference>
<dbReference type="Gene3D" id="2.70.98.10">
    <property type="match status" value="1"/>
</dbReference>
<dbReference type="InterPro" id="IPR041371">
    <property type="entry name" value="GH92_N"/>
</dbReference>
<feature type="transmembrane region" description="Helical" evidence="2">
    <location>
        <begin position="42"/>
        <end position="62"/>
    </location>
</feature>
<feature type="domain" description="Alpha-galactosidase NEW3" evidence="4">
    <location>
        <begin position="878"/>
        <end position="948"/>
    </location>
</feature>
<keyword evidence="6" id="KW-0378">Hydrolase</keyword>
<protein>
    <submittedName>
        <fullName evidence="6">Glycoside hydrolase family 92 protein</fullName>
    </submittedName>
</protein>
<dbReference type="Pfam" id="PF17678">
    <property type="entry name" value="Glyco_hydro_92N"/>
    <property type="match status" value="1"/>
</dbReference>
<accession>A0A849A444</accession>
<dbReference type="GO" id="GO:0006516">
    <property type="term" value="P:glycoprotein catabolic process"/>
    <property type="evidence" value="ECO:0007669"/>
    <property type="project" value="TreeGrafter"/>
</dbReference>
<keyword evidence="7" id="KW-1185">Reference proteome</keyword>
<evidence type="ECO:0000313" key="6">
    <source>
        <dbReference type="EMBL" id="NNG35369.1"/>
    </source>
</evidence>
<dbReference type="Pfam" id="PF07971">
    <property type="entry name" value="Glyco_hydro_92"/>
    <property type="match status" value="1"/>
</dbReference>
<dbReference type="GO" id="GO:0005975">
    <property type="term" value="P:carbohydrate metabolic process"/>
    <property type="evidence" value="ECO:0007669"/>
    <property type="project" value="InterPro"/>
</dbReference>
<dbReference type="Gene3D" id="3.30.2080.10">
    <property type="entry name" value="GH92 mannosidase domain"/>
    <property type="match status" value="1"/>
</dbReference>
<feature type="domain" description="Glycosyl hydrolase family 92" evidence="3">
    <location>
        <begin position="330"/>
        <end position="832"/>
    </location>
</feature>
<evidence type="ECO:0000259" key="5">
    <source>
        <dbReference type="Pfam" id="PF17678"/>
    </source>
</evidence>
<dbReference type="InterPro" id="IPR018905">
    <property type="entry name" value="A-galactase_NEW3"/>
</dbReference>
<reference evidence="6 7" key="1">
    <citation type="submission" date="2020-05" db="EMBL/GenBank/DDBJ databases">
        <title>Nakamurella sp. DB0629 isolated from air conditioner.</title>
        <authorList>
            <person name="Kim D.H."/>
            <person name="Kim D.-U."/>
        </authorList>
    </citation>
    <scope>NUCLEOTIDE SEQUENCE [LARGE SCALE GENOMIC DNA]</scope>
    <source>
        <strain evidence="6 7">DB0629</strain>
    </source>
</reference>
<dbReference type="InterPro" id="IPR050883">
    <property type="entry name" value="PNGase"/>
</dbReference>
<dbReference type="InterPro" id="IPR008928">
    <property type="entry name" value="6-hairpin_glycosidase_sf"/>
</dbReference>
<dbReference type="Gene3D" id="1.20.1050.60">
    <property type="entry name" value="alpha-1,2-mannosidase"/>
    <property type="match status" value="1"/>
</dbReference>
<dbReference type="GO" id="GO:0005829">
    <property type="term" value="C:cytosol"/>
    <property type="evidence" value="ECO:0007669"/>
    <property type="project" value="TreeGrafter"/>
</dbReference>
<dbReference type="GO" id="GO:0030246">
    <property type="term" value="F:carbohydrate binding"/>
    <property type="evidence" value="ECO:0007669"/>
    <property type="project" value="InterPro"/>
</dbReference>
<feature type="domain" description="Glycosyl hydrolase family 92 N-terminal" evidence="5">
    <location>
        <begin position="95"/>
        <end position="324"/>
    </location>
</feature>
<dbReference type="AlphaFoldDB" id="A0A849A444"/>
<evidence type="ECO:0000313" key="7">
    <source>
        <dbReference type="Proteomes" id="UP000562984"/>
    </source>
</evidence>
<dbReference type="InterPro" id="IPR014718">
    <property type="entry name" value="GH-type_carb-bd"/>
</dbReference>
<dbReference type="NCBIfam" id="TIGR01180">
    <property type="entry name" value="aman2_put"/>
    <property type="match status" value="1"/>
</dbReference>
<keyword evidence="2" id="KW-0472">Membrane</keyword>
<dbReference type="Proteomes" id="UP000562984">
    <property type="component" value="Unassembled WGS sequence"/>
</dbReference>
<evidence type="ECO:0000259" key="3">
    <source>
        <dbReference type="Pfam" id="PF07971"/>
    </source>
</evidence>
<organism evidence="6 7">
    <name type="scientific">Nakamurella aerolata</name>
    <dbReference type="NCBI Taxonomy" id="1656892"/>
    <lineage>
        <taxon>Bacteria</taxon>
        <taxon>Bacillati</taxon>
        <taxon>Actinomycetota</taxon>
        <taxon>Actinomycetes</taxon>
        <taxon>Nakamurellales</taxon>
        <taxon>Nakamurellaceae</taxon>
        <taxon>Nakamurella</taxon>
    </lineage>
</organism>
<dbReference type="PANTHER" id="PTHR12143">
    <property type="entry name" value="PEPTIDE N-GLYCANASE PNGASE -RELATED"/>
    <property type="match status" value="1"/>
</dbReference>
<dbReference type="EMBL" id="JABEND010000003">
    <property type="protein sequence ID" value="NNG35369.1"/>
    <property type="molecule type" value="Genomic_DNA"/>
</dbReference>
<dbReference type="Pfam" id="PF10633">
    <property type="entry name" value="NPCBM_assoc"/>
    <property type="match status" value="1"/>
</dbReference>
<dbReference type="InterPro" id="IPR013783">
    <property type="entry name" value="Ig-like_fold"/>
</dbReference>
<feature type="compositionally biased region" description="Low complexity" evidence="1">
    <location>
        <begin position="846"/>
        <end position="859"/>
    </location>
</feature>
<gene>
    <name evidence="6" type="ORF">HKD39_06505</name>
</gene>
<evidence type="ECO:0000256" key="2">
    <source>
        <dbReference type="SAM" id="Phobius"/>
    </source>
</evidence>
<sequence>MSGAVGRCACELDACFRPRAASPRTRHRTERGPVLGQRRRRLLLPTALVAIATLTAGTALAAPAAGKPAAPAAVDLAAAAPQAAAPAAADDLTRWVNPFVGTQNFGNTFPGASAPFGMVQVSPDTGGQGGYDYQQDEIYGFSQTHLSGVGCGVVGELPVMPTTGAVDTVDYRQYGSKYSHDDESATPGYYSVGLADYGIKAELTATDRTGWQRYTFPAGKQANVLFSTGKANMTVLDSEITVVGDRTIEGRIRDGNFCAGKDQHTVYFTAQFDKPFASFGTWTGNTITAGSRDAAGKGGNNVNNGAYVTFPDGTSNATVKIALSYTGLAGARKNLQAETKDGFDFDATRAALAGRWNTELGKARITGGTDERRTAYYTALYHAMLHPNLAGDVDGNYLGWDGKVHKATDFTPRQNFSLWDTYRPQNQLLEVLAPDVARDSYLSILAIGEQGGWLPRWALVNSETNIMTGDPVTPFLVEGWSKGFLAGNEERAYQLMRRNATELPPPDSQYNGRSGQEYYARLGYIPYGLSMGKPGTADCVSHGGDNDCDHPASATLEYSAADASLALMAKALGHKDDAAMFTQRGQWYRNLWDSRIQQFRPRAEDGSWMTPYDPVAAAEQFHEGGAYQYRWLVPQDPAGLVGLLGGKPGTINALDEFFAYDDLLADPEGTARNEWIAGPYDYYAKHTYNPNNEPDLLSPYMYAWAGEPSKIATVVRAAFTLFTTGPDGMTGNDDLGTMSAWYVFSSWGIYPTMSGANFFVLSSPQFPKTEITVGDANSGAAAQGGKLTITADGVSDDNRYVQQVSVNGKATSKSWVSWDALRRGGSLDYTVGPQPSTWGTGPADAPPSVSSRPVQVPTSLSMTVSPSPVLLPTGTRSTTLTAALVGQTQGSLPVTLTATAPSGWTVKPAKATEVLRSKGLPASADVPFTLGIPAGAAAGEYQVTVTASAPGAKTVTRTVTVTLAPAPQCATTGSNCAVDLTAAYNHDGVATVAASTEGNFDGVGWSFDAALMPTPGVGELAGKTYTFPQTAGTAKNFVEARGQTLLLPAGKHASMAVLGAAHNGTQRTELTVQYTDGTAGAVPLTMTDWASGNPASGNTLALNMPHRIKAGQGQDGPPVQLYAAELKLDPTKTVQSVQLPNQTNLELYAITLS</sequence>
<dbReference type="Gene3D" id="1.20.1610.10">
    <property type="entry name" value="alpha-1,2-mannosidases domains"/>
    <property type="match status" value="1"/>
</dbReference>
<dbReference type="GO" id="GO:0000224">
    <property type="term" value="F:peptide-N4-(N-acetyl-beta-glucosaminyl)asparagine amidase activity"/>
    <property type="evidence" value="ECO:0007669"/>
    <property type="project" value="TreeGrafter"/>
</dbReference>
<dbReference type="InterPro" id="IPR012939">
    <property type="entry name" value="Glyco_hydro_92"/>
</dbReference>
<keyword evidence="2" id="KW-1133">Transmembrane helix</keyword>
<feature type="region of interest" description="Disordered" evidence="1">
    <location>
        <begin position="833"/>
        <end position="865"/>
    </location>
</feature>
<dbReference type="Gene3D" id="2.60.40.10">
    <property type="entry name" value="Immunoglobulins"/>
    <property type="match status" value="1"/>
</dbReference>
<evidence type="ECO:0000256" key="1">
    <source>
        <dbReference type="SAM" id="MobiDB-lite"/>
    </source>
</evidence>
<evidence type="ECO:0000259" key="4">
    <source>
        <dbReference type="Pfam" id="PF10633"/>
    </source>
</evidence>
<name>A0A849A444_9ACTN</name>
<dbReference type="InterPro" id="IPR005887">
    <property type="entry name" value="GH92_a_mannosidase_put"/>
</dbReference>